<dbReference type="EMBL" id="VSWC01000170">
    <property type="protein sequence ID" value="KAA1072370.1"/>
    <property type="molecule type" value="Genomic_DNA"/>
</dbReference>
<dbReference type="Proteomes" id="UP000325313">
    <property type="component" value="Unassembled WGS sequence"/>
</dbReference>
<evidence type="ECO:0000313" key="3">
    <source>
        <dbReference type="EMBL" id="KAA1086395.1"/>
    </source>
</evidence>
<dbReference type="PANTHER" id="PTHR15615">
    <property type="match status" value="1"/>
</dbReference>
<evidence type="ECO:0000313" key="4">
    <source>
        <dbReference type="Proteomes" id="UP000324748"/>
    </source>
</evidence>
<dbReference type="SUPFAM" id="SSF47954">
    <property type="entry name" value="Cyclin-like"/>
    <property type="match status" value="1"/>
</dbReference>
<dbReference type="OrthoDB" id="244495at2759"/>
<dbReference type="GO" id="GO:0016538">
    <property type="term" value="F:cyclin-dependent protein serine/threonine kinase regulator activity"/>
    <property type="evidence" value="ECO:0007669"/>
    <property type="project" value="TreeGrafter"/>
</dbReference>
<feature type="compositionally biased region" description="Polar residues" evidence="1">
    <location>
        <begin position="59"/>
        <end position="74"/>
    </location>
</feature>
<feature type="region of interest" description="Disordered" evidence="1">
    <location>
        <begin position="32"/>
        <end position="141"/>
    </location>
</feature>
<feature type="compositionally biased region" description="Low complexity" evidence="1">
    <location>
        <begin position="93"/>
        <end position="111"/>
    </location>
</feature>
<dbReference type="GO" id="GO:0005634">
    <property type="term" value="C:nucleus"/>
    <property type="evidence" value="ECO:0007669"/>
    <property type="project" value="TreeGrafter"/>
</dbReference>
<feature type="region of interest" description="Disordered" evidence="1">
    <location>
        <begin position="781"/>
        <end position="826"/>
    </location>
</feature>
<feature type="region of interest" description="Disordered" evidence="1">
    <location>
        <begin position="437"/>
        <end position="459"/>
    </location>
</feature>
<feature type="region of interest" description="Disordered" evidence="1">
    <location>
        <begin position="713"/>
        <end position="742"/>
    </location>
</feature>
<feature type="region of interest" description="Disordered" evidence="1">
    <location>
        <begin position="1"/>
        <end position="20"/>
    </location>
</feature>
<dbReference type="Proteomes" id="UP000324748">
    <property type="component" value="Unassembled WGS sequence"/>
</dbReference>
<dbReference type="GO" id="GO:0000307">
    <property type="term" value="C:cyclin-dependent protein kinase holoenzyme complex"/>
    <property type="evidence" value="ECO:0007669"/>
    <property type="project" value="TreeGrafter"/>
</dbReference>
<comment type="caution">
    <text evidence="3">The sequence shown here is derived from an EMBL/GenBank/DDBJ whole genome shotgun (WGS) entry which is preliminary data.</text>
</comment>
<dbReference type="EMBL" id="VDEP01000411">
    <property type="protein sequence ID" value="KAA1086395.1"/>
    <property type="molecule type" value="Genomic_DNA"/>
</dbReference>
<proteinExistence type="predicted"/>
<evidence type="ECO:0000313" key="2">
    <source>
        <dbReference type="EMBL" id="KAA1072370.1"/>
    </source>
</evidence>
<dbReference type="InterPro" id="IPR036915">
    <property type="entry name" value="Cyclin-like_sf"/>
</dbReference>
<gene>
    <name evidence="2" type="ORF">PGT21_033289</name>
    <name evidence="3" type="ORF">PGTUg99_022185</name>
</gene>
<protein>
    <recommendedName>
        <fullName evidence="6">Cyclin N-terminal domain-containing protein</fullName>
    </recommendedName>
</protein>
<feature type="region of interest" description="Disordered" evidence="1">
    <location>
        <begin position="569"/>
        <end position="593"/>
    </location>
</feature>
<organism evidence="3 5">
    <name type="scientific">Puccinia graminis f. sp. tritici</name>
    <dbReference type="NCBI Taxonomy" id="56615"/>
    <lineage>
        <taxon>Eukaryota</taxon>
        <taxon>Fungi</taxon>
        <taxon>Dikarya</taxon>
        <taxon>Basidiomycota</taxon>
        <taxon>Pucciniomycotina</taxon>
        <taxon>Pucciniomycetes</taxon>
        <taxon>Pucciniales</taxon>
        <taxon>Pucciniaceae</taxon>
        <taxon>Puccinia</taxon>
    </lineage>
</organism>
<dbReference type="GO" id="GO:0019901">
    <property type="term" value="F:protein kinase binding"/>
    <property type="evidence" value="ECO:0007669"/>
    <property type="project" value="InterPro"/>
</dbReference>
<evidence type="ECO:0008006" key="6">
    <source>
        <dbReference type="Google" id="ProtNLM"/>
    </source>
</evidence>
<dbReference type="CDD" id="cd20557">
    <property type="entry name" value="CYCLIN_ScPCL1-like"/>
    <property type="match status" value="1"/>
</dbReference>
<evidence type="ECO:0000313" key="5">
    <source>
        <dbReference type="Proteomes" id="UP000325313"/>
    </source>
</evidence>
<dbReference type="PANTHER" id="PTHR15615:SF27">
    <property type="entry name" value="PHO85 CYCLIN CLG1"/>
    <property type="match status" value="1"/>
</dbReference>
<feature type="compositionally biased region" description="Low complexity" evidence="1">
    <location>
        <begin position="35"/>
        <end position="48"/>
    </location>
</feature>
<feature type="compositionally biased region" description="Pro residues" evidence="1">
    <location>
        <begin position="441"/>
        <end position="453"/>
    </location>
</feature>
<accession>A0A5B0NAQ5</accession>
<reference evidence="4 5" key="1">
    <citation type="submission" date="2019-05" db="EMBL/GenBank/DDBJ databases">
        <title>Emergence of the Ug99 lineage of the wheat stem rust pathogen through somatic hybridization.</title>
        <authorList>
            <person name="Li F."/>
            <person name="Upadhyaya N.M."/>
            <person name="Sperschneider J."/>
            <person name="Matny O."/>
            <person name="Nguyen-Phuc H."/>
            <person name="Mago R."/>
            <person name="Raley C."/>
            <person name="Miller M.E."/>
            <person name="Silverstein K.A.T."/>
            <person name="Henningsen E."/>
            <person name="Hirsch C.D."/>
            <person name="Visser B."/>
            <person name="Pretorius Z.A."/>
            <person name="Steffenson B.J."/>
            <person name="Schwessinger B."/>
            <person name="Dodds P.N."/>
            <person name="Figueroa M."/>
        </authorList>
    </citation>
    <scope>NUCLEOTIDE SEQUENCE [LARGE SCALE GENOMIC DNA]</scope>
    <source>
        <strain evidence="2">21-0</strain>
        <strain evidence="3 5">Ug99</strain>
    </source>
</reference>
<dbReference type="Pfam" id="PF08613">
    <property type="entry name" value="Cyclin"/>
    <property type="match status" value="1"/>
</dbReference>
<dbReference type="InterPro" id="IPR013922">
    <property type="entry name" value="Cyclin_PHO80-like"/>
</dbReference>
<dbReference type="Gene3D" id="1.10.472.10">
    <property type="entry name" value="Cyclin-like"/>
    <property type="match status" value="1"/>
</dbReference>
<name>A0A5B0NAQ5_PUCGR</name>
<dbReference type="AlphaFoldDB" id="A0A5B0NAQ5"/>
<evidence type="ECO:0000256" key="1">
    <source>
        <dbReference type="SAM" id="MobiDB-lite"/>
    </source>
</evidence>
<feature type="compositionally biased region" description="Low complexity" evidence="1">
    <location>
        <begin position="575"/>
        <end position="593"/>
    </location>
</feature>
<feature type="region of interest" description="Disordered" evidence="1">
    <location>
        <begin position="168"/>
        <end position="234"/>
    </location>
</feature>
<keyword evidence="4" id="KW-1185">Reference proteome</keyword>
<feature type="compositionally biased region" description="Basic residues" evidence="1">
    <location>
        <begin position="781"/>
        <end position="802"/>
    </location>
</feature>
<sequence>MTQQAHPFSLPSQPPHLHTPLSLRIMPSYQSLLPQQHQQQQQTQQQQQQHHHHHHQRIPITSQSRPPNYPTTANKHFRSTGPCPAIHPPSSPPQSNHQTNSLHPTPSTNNHNHSHSHSRPPAIELSTPDQTPSPSLPIRPPPMNKIAEFAAQMMCYLWFAEPSSLRRTQAFHQHQQQQQQQPTLSPPATSSSFSDPSDSSPTATTATSTSAANTSMAPATQSASTSTSSPSSSSSITITQAQLVPNPEFVMFIHNLLNTTQVSHSVVLLALFYIHRLKCLNPIKPNSKSEYRIGVVSLMLANKMLDDHTYTAKTWSEVSRLPLASLNDGEIEFLRGLHFELHVNIRDFSAWFKLLHGMVHLKDRHTAIALASGPRTRWFKKMRVASAEGLSVLEGLVSPIRNSKLMKVEAEKEKKKKSLAAAAAAQPREILDIPPSRFHPAPAPAPAPAPPPTRIQAQPSHPYNLRRSARGLVVSSTHTTPIQQFPRWDGSPSSVSSVYSAIVPSSALSMTPQQQIELRERQIASLPPRSRTIHYPNGYPTRLNTSGKRNVDEYLSSQDQLEENMNEFNRQKRMSSISTSVSSSTRIPSSVQTPSSQQLLSQLAPMVSLQDANGAYLGTAIVPTHANGHANRPELCFRSITAGRRGGPDEVVRQEVPQGSVYVFGSEPWKRGTPMMEDGNLEADRQPKRASCFYSNFSNAGLPGVIWADGPNLPQHARYPPTQNNNHHHHHPPHNHNINPEFFIHSSAPRSAIHLPPLALSPLQHPCPQSQSQLIEPLRHQHLHHHHPPLHHHQQHPPHPHPQHPQLPNPQQQLQHHHHHQEQQPF</sequence>